<comment type="caution">
    <text evidence="5">The sequence shown here is derived from an EMBL/GenBank/DDBJ whole genome shotgun (WGS) entry which is preliminary data.</text>
</comment>
<dbReference type="PANTHER" id="PTHR45138">
    <property type="entry name" value="REGULATORY COMPONENTS OF SENSORY TRANSDUCTION SYSTEM"/>
    <property type="match status" value="1"/>
</dbReference>
<dbReference type="STRING" id="929558.SMGD1_0327"/>
<dbReference type="SUPFAM" id="SSF55073">
    <property type="entry name" value="Nucleotide cyclase"/>
    <property type="match status" value="1"/>
</dbReference>
<keyword evidence="3" id="KW-0812">Transmembrane</keyword>
<feature type="transmembrane region" description="Helical" evidence="3">
    <location>
        <begin position="349"/>
        <end position="369"/>
    </location>
</feature>
<feature type="transmembrane region" description="Helical" evidence="3">
    <location>
        <begin position="177"/>
        <end position="196"/>
    </location>
</feature>
<dbReference type="FunFam" id="3.30.70.270:FF:000001">
    <property type="entry name" value="Diguanylate cyclase domain protein"/>
    <property type="match status" value="1"/>
</dbReference>
<dbReference type="OrthoDB" id="7323245at2"/>
<dbReference type="SMART" id="SM00267">
    <property type="entry name" value="GGDEF"/>
    <property type="match status" value="1"/>
</dbReference>
<feature type="transmembrane region" description="Helical" evidence="3">
    <location>
        <begin position="292"/>
        <end position="312"/>
    </location>
</feature>
<keyword evidence="6" id="KW-1185">Reference proteome</keyword>
<evidence type="ECO:0000256" key="2">
    <source>
        <dbReference type="ARBA" id="ARBA00034247"/>
    </source>
</evidence>
<dbReference type="eggNOG" id="COG4191">
    <property type="taxonomic scope" value="Bacteria"/>
</dbReference>
<dbReference type="Gene3D" id="2.60.40.2380">
    <property type="match status" value="1"/>
</dbReference>
<accession>B6BNQ1</accession>
<dbReference type="Pfam" id="PF07696">
    <property type="entry name" value="7TMR-DISMED2"/>
    <property type="match status" value="1"/>
</dbReference>
<sequence length="565" mass="65793">MPRLTLFLFLFFTTLLTASFILTNQTQKNKNFTLEYLYDDSSSLTIDEIQKTDFTQTIPSQFTKGYHSGTSWFKITLENKSKNEDFILYFTEPFWSSLDLYTKENEEWSVQKNGLDILLKDRSIEDNNPAYHLHIHMGEKRTFYVKGKTVSGHIGEFQIFDKQEFFRPSRITITEAYTIYAFILLGLVLLNIYNFIMTKERIYMYYIAYVFSFILFTSMKSGSYLTLGLHGWDEGLHVVGAFVILFLLLFSGKFLKLNTYMPYMDRVFKIYASVFLVFALLISLSVPYSSLLFNIFSALFFILLLFTTITVWSRGFRCARYYFLALTIFAPTMLLMTLTFNTILDNTDITRYSFLAGAFIEIIFFTLLLTNRYLDTYSANKCLTMQTKELQEIKAQLTIEAKTDLLSGLHNRRYFSEMSQKSFLQAKRYEENLSIILLDLDKFKKINDTYGHQTGDIVIKVTADILKYLNREDDIVARYGGEEFIILLPHTNLYEALVIAENIRKKIESTEIHSESDDIFHVTASIGVAQLDTINDENISKTIQRCDNAMYKAKQRGRNKVFSLS</sequence>
<proteinExistence type="predicted"/>
<dbReference type="AlphaFoldDB" id="B6BNQ1"/>
<feature type="transmembrane region" description="Helical" evidence="3">
    <location>
        <begin position="203"/>
        <end position="223"/>
    </location>
</feature>
<evidence type="ECO:0000313" key="5">
    <source>
        <dbReference type="EMBL" id="EHP28854.1"/>
    </source>
</evidence>
<feature type="domain" description="GGDEF" evidence="4">
    <location>
        <begin position="431"/>
        <end position="565"/>
    </location>
</feature>
<dbReference type="NCBIfam" id="TIGR00254">
    <property type="entry name" value="GGDEF"/>
    <property type="match status" value="1"/>
</dbReference>
<reference evidence="5 6" key="1">
    <citation type="journal article" date="2012" name="Proc. Natl. Acad. Sci. U.S.A.">
        <title>Genome and physiology of a model Epsilonproteobacterium responsible for sulfide detoxification in marine oxygen depletion zones.</title>
        <authorList>
            <person name="Grote J."/>
            <person name="Schott T."/>
            <person name="Bruckner C.G."/>
            <person name="Glockner F.O."/>
            <person name="Jost G."/>
            <person name="Teeling H."/>
            <person name="Labrenz M."/>
            <person name="Jurgens K."/>
        </authorList>
    </citation>
    <scope>NUCLEOTIDE SEQUENCE [LARGE SCALE GENOMIC DNA]</scope>
    <source>
        <strain evidence="5 6">GD1</strain>
    </source>
</reference>
<evidence type="ECO:0000313" key="6">
    <source>
        <dbReference type="Proteomes" id="UP000006431"/>
    </source>
</evidence>
<keyword evidence="3" id="KW-1133">Transmembrane helix</keyword>
<dbReference type="Proteomes" id="UP000006431">
    <property type="component" value="Unassembled WGS sequence"/>
</dbReference>
<dbReference type="GO" id="GO:0052621">
    <property type="term" value="F:diguanylate cyclase activity"/>
    <property type="evidence" value="ECO:0007669"/>
    <property type="project" value="UniProtKB-EC"/>
</dbReference>
<name>B6BNQ1_SULGG</name>
<dbReference type="PATRIC" id="fig|929558.5.peg.326"/>
<dbReference type="InterPro" id="IPR000160">
    <property type="entry name" value="GGDEF_dom"/>
</dbReference>
<evidence type="ECO:0000256" key="1">
    <source>
        <dbReference type="ARBA" id="ARBA00012528"/>
    </source>
</evidence>
<dbReference type="RefSeq" id="WP_008340019.1">
    <property type="nucleotide sequence ID" value="NZ_AFRZ01000001.1"/>
</dbReference>
<dbReference type="Pfam" id="PF07695">
    <property type="entry name" value="7TMR-DISM_7TM"/>
    <property type="match status" value="1"/>
</dbReference>
<feature type="transmembrane region" description="Helical" evidence="3">
    <location>
        <begin position="321"/>
        <end position="343"/>
    </location>
</feature>
<dbReference type="Gene3D" id="3.30.70.270">
    <property type="match status" value="1"/>
</dbReference>
<feature type="transmembrane region" description="Helical" evidence="3">
    <location>
        <begin position="267"/>
        <end position="286"/>
    </location>
</feature>
<dbReference type="InterPro" id="IPR043128">
    <property type="entry name" value="Rev_trsase/Diguanyl_cyclase"/>
</dbReference>
<dbReference type="Pfam" id="PF00990">
    <property type="entry name" value="GGDEF"/>
    <property type="match status" value="1"/>
</dbReference>
<dbReference type="CDD" id="cd01949">
    <property type="entry name" value="GGDEF"/>
    <property type="match status" value="1"/>
</dbReference>
<organism evidence="5 6">
    <name type="scientific">Sulfurimonas gotlandica (strain DSM 19862 / JCM 16533 / GD1)</name>
    <dbReference type="NCBI Taxonomy" id="929558"/>
    <lineage>
        <taxon>Bacteria</taxon>
        <taxon>Pseudomonadati</taxon>
        <taxon>Campylobacterota</taxon>
        <taxon>Epsilonproteobacteria</taxon>
        <taxon>Campylobacterales</taxon>
        <taxon>Sulfurimonadaceae</taxon>
        <taxon>Sulfurimonas</taxon>
    </lineage>
</organism>
<feature type="transmembrane region" description="Helical" evidence="3">
    <location>
        <begin position="235"/>
        <end position="255"/>
    </location>
</feature>
<keyword evidence="3" id="KW-0472">Membrane</keyword>
<gene>
    <name evidence="5" type="ORF">SMGD1_0327</name>
</gene>
<evidence type="ECO:0000259" key="4">
    <source>
        <dbReference type="PROSITE" id="PS50887"/>
    </source>
</evidence>
<dbReference type="InterPro" id="IPR011622">
    <property type="entry name" value="7TMR_DISM_rcpt_extracell_dom2"/>
</dbReference>
<dbReference type="InterPro" id="IPR029787">
    <property type="entry name" value="Nucleotide_cyclase"/>
</dbReference>
<protein>
    <recommendedName>
        <fullName evidence="1">diguanylate cyclase</fullName>
        <ecNumber evidence="1">2.7.7.65</ecNumber>
    </recommendedName>
</protein>
<dbReference type="InterPro" id="IPR050469">
    <property type="entry name" value="Diguanylate_Cyclase"/>
</dbReference>
<dbReference type="EC" id="2.7.7.65" evidence="1"/>
<accession>H1FU88</accession>
<dbReference type="InterPro" id="IPR011623">
    <property type="entry name" value="7TMR_DISM_rcpt_extracell_dom1"/>
</dbReference>
<evidence type="ECO:0000256" key="3">
    <source>
        <dbReference type="SAM" id="Phobius"/>
    </source>
</evidence>
<dbReference type="HOGENOM" id="CLU_000445_105_4_7"/>
<dbReference type="eggNOG" id="COG3706">
    <property type="taxonomic scope" value="Bacteria"/>
</dbReference>
<dbReference type="PANTHER" id="PTHR45138:SF9">
    <property type="entry name" value="DIGUANYLATE CYCLASE DGCM-RELATED"/>
    <property type="match status" value="1"/>
</dbReference>
<comment type="catalytic activity">
    <reaction evidence="2">
        <text>2 GTP = 3',3'-c-di-GMP + 2 diphosphate</text>
        <dbReference type="Rhea" id="RHEA:24898"/>
        <dbReference type="ChEBI" id="CHEBI:33019"/>
        <dbReference type="ChEBI" id="CHEBI:37565"/>
        <dbReference type="ChEBI" id="CHEBI:58805"/>
        <dbReference type="EC" id="2.7.7.65"/>
    </reaction>
</comment>
<dbReference type="PROSITE" id="PS50887">
    <property type="entry name" value="GGDEF"/>
    <property type="match status" value="1"/>
</dbReference>
<dbReference type="EMBL" id="AFRZ01000001">
    <property type="protein sequence ID" value="EHP28854.1"/>
    <property type="molecule type" value="Genomic_DNA"/>
</dbReference>